<organism evidence="4 5">
    <name type="scientific">Venustampulla echinocandica</name>
    <dbReference type="NCBI Taxonomy" id="2656787"/>
    <lineage>
        <taxon>Eukaryota</taxon>
        <taxon>Fungi</taxon>
        <taxon>Dikarya</taxon>
        <taxon>Ascomycota</taxon>
        <taxon>Pezizomycotina</taxon>
        <taxon>Leotiomycetes</taxon>
        <taxon>Helotiales</taxon>
        <taxon>Pleuroascaceae</taxon>
        <taxon>Venustampulla</taxon>
    </lineage>
</organism>
<protein>
    <recommendedName>
        <fullName evidence="6">NACHT domain-containing protein</fullName>
    </recommendedName>
</protein>
<reference evidence="4 5" key="1">
    <citation type="journal article" date="2018" name="IMA Fungus">
        <title>IMA Genome-F 9: Draft genome sequence of Annulohypoxylon stygium, Aspergillus mulundensis, Berkeleyomyces basicola (syn. Thielaviopsis basicola), Ceratocystis smalleyi, two Cercospora beticola strains, Coleophoma cylindrospora, Fusarium fracticaudum, Phialophora cf. hyalina, and Morchella septimelata.</title>
        <authorList>
            <person name="Wingfield B.D."/>
            <person name="Bills G.F."/>
            <person name="Dong Y."/>
            <person name="Huang W."/>
            <person name="Nel W.J."/>
            <person name="Swalarsk-Parry B.S."/>
            <person name="Vaghefi N."/>
            <person name="Wilken P.M."/>
            <person name="An Z."/>
            <person name="de Beer Z.W."/>
            <person name="De Vos L."/>
            <person name="Chen L."/>
            <person name="Duong T.A."/>
            <person name="Gao Y."/>
            <person name="Hammerbacher A."/>
            <person name="Kikkert J.R."/>
            <person name="Li Y."/>
            <person name="Li H."/>
            <person name="Li K."/>
            <person name="Li Q."/>
            <person name="Liu X."/>
            <person name="Ma X."/>
            <person name="Naidoo K."/>
            <person name="Pethybridge S.J."/>
            <person name="Sun J."/>
            <person name="Steenkamp E.T."/>
            <person name="van der Nest M.A."/>
            <person name="van Wyk S."/>
            <person name="Wingfield M.J."/>
            <person name="Xiong C."/>
            <person name="Yue Q."/>
            <person name="Zhang X."/>
        </authorList>
    </citation>
    <scope>NUCLEOTIDE SEQUENCE [LARGE SCALE GENOMIC DNA]</scope>
    <source>
        <strain evidence="4 5">BP 5553</strain>
    </source>
</reference>
<evidence type="ECO:0000256" key="1">
    <source>
        <dbReference type="ARBA" id="ARBA00022737"/>
    </source>
</evidence>
<comment type="caution">
    <text evidence="4">The sequence shown here is derived from an EMBL/GenBank/DDBJ whole genome shotgun (WGS) entry which is preliminary data.</text>
</comment>
<dbReference type="EMBL" id="NPIC01000009">
    <property type="protein sequence ID" value="RDL33042.1"/>
    <property type="molecule type" value="Genomic_DNA"/>
</dbReference>
<dbReference type="InterPro" id="IPR036770">
    <property type="entry name" value="Ankyrin_rpt-contain_sf"/>
</dbReference>
<name>A0A370TEC3_9HELO</name>
<dbReference type="SUPFAM" id="SSF48403">
    <property type="entry name" value="Ankyrin repeat"/>
    <property type="match status" value="1"/>
</dbReference>
<feature type="domain" description="Nephrocystin 3-like N-terminal" evidence="2">
    <location>
        <begin position="206"/>
        <end position="402"/>
    </location>
</feature>
<feature type="domain" description="DUF7791" evidence="3">
    <location>
        <begin position="514"/>
        <end position="667"/>
    </location>
</feature>
<dbReference type="Pfam" id="PF24883">
    <property type="entry name" value="NPHP3_N"/>
    <property type="match status" value="1"/>
</dbReference>
<evidence type="ECO:0000259" key="3">
    <source>
        <dbReference type="Pfam" id="PF25053"/>
    </source>
</evidence>
<dbReference type="Pfam" id="PF25053">
    <property type="entry name" value="DUF7791"/>
    <property type="match status" value="1"/>
</dbReference>
<dbReference type="STRING" id="2656787.A0A370TEC3"/>
<proteinExistence type="predicted"/>
<evidence type="ECO:0000313" key="5">
    <source>
        <dbReference type="Proteomes" id="UP000254866"/>
    </source>
</evidence>
<keyword evidence="1" id="KW-0677">Repeat</keyword>
<dbReference type="OrthoDB" id="443402at2759"/>
<dbReference type="AlphaFoldDB" id="A0A370TEC3"/>
<dbReference type="SUPFAM" id="SSF52540">
    <property type="entry name" value="P-loop containing nucleoside triphosphate hydrolases"/>
    <property type="match status" value="1"/>
</dbReference>
<dbReference type="InterPro" id="IPR056693">
    <property type="entry name" value="DUF7791"/>
</dbReference>
<dbReference type="PANTHER" id="PTHR10039">
    <property type="entry name" value="AMELOGENIN"/>
    <property type="match status" value="1"/>
</dbReference>
<dbReference type="RefSeq" id="XP_031866535.1">
    <property type="nucleotide sequence ID" value="XM_032017104.1"/>
</dbReference>
<dbReference type="GeneID" id="43601330"/>
<dbReference type="Pfam" id="PF00023">
    <property type="entry name" value="Ank"/>
    <property type="match status" value="1"/>
</dbReference>
<dbReference type="PANTHER" id="PTHR10039:SF5">
    <property type="entry name" value="NACHT DOMAIN-CONTAINING PROTEIN"/>
    <property type="match status" value="1"/>
</dbReference>
<accession>A0A370TEC3</accession>
<dbReference type="Gene3D" id="3.40.50.300">
    <property type="entry name" value="P-loop containing nucleotide triphosphate hydrolases"/>
    <property type="match status" value="1"/>
</dbReference>
<dbReference type="InterPro" id="IPR002110">
    <property type="entry name" value="Ankyrin_rpt"/>
</dbReference>
<dbReference type="InterPro" id="IPR027417">
    <property type="entry name" value="P-loop_NTPase"/>
</dbReference>
<dbReference type="InterPro" id="IPR056884">
    <property type="entry name" value="NPHP3-like_N"/>
</dbReference>
<sequence>MDPLSAVSLAGNLIQFIQLGMQIVGNAKEIYVNGSVAANIDLEDLTKDLRTLTLKLKLPPRGYTASQTVNEQALNKAYDHCIEISDDLITHLKNLNGPGHRGKWKSFRQALETSWTKKDVERIASRLSAYRAQMELHLLVSLKEHQSITSLKQANDFKALERAVQEEVSRFFRIQIADAEDCILGSLRYPTMMERYEEITEAHRKTFEWIFRNPDGEKPWSDFSKWLQSQNGIYWINGKAASGKSCLMRYVFDDARTKKCLQEWSNHNEVTLAGFFFWNSGTTEQRSHKGLLRSLLYQLLGQQRKLIPILFPDLWKKVYLEPARYATSPGCFRRGGNLLANESWSLSKLSKLFKSLMDLSSSTKICIFIDGLDEYDGDCAEMIRLFNEVANLPNAKICISSRPWIIFEDAFRVSPGLRLQDLTYDDMKQFISDTLESHPKWVQLTKETPVQAGGLVEEIMSKANGVFLWVRLVVRSLTDGMTNHDDISDLQKRLRLLPADLERLYNHMLSRIDPPFYLEQASKIFQLVRMARELETLSKVNEEFRPKPLTVLQLSLAYEESIQDCTKWDGLMIEPQQLVRRSQSMADRLKTRCAGLLELGEPVKEPSMKGFGSWGTFPMKSVTYMHRTVRDFLEREDIWRMILGQTSSMDFSAGSRLLSSSVVWAKLLTELPQLELPEWQQQKFMSSDRWAIILHTMLQAYLEDVLARNSHSTALDQLDQTITLRNWSTSNPDVHWGKDLPFIHPTIPGELERGENSIISIAIEFGLYSYARCKILRDPKIISNISGRPLLHYAVCPFPFGIEYKTRTRIVKLLLEHGADPNESYPLVFGYNGHENWSPWQTALYWAYYGEGPKLAVWLELMTLFIHHGADPNAICDHNYTATQIVSELLRRAFPDRVEALELYVSCHGTREDSSTSADDIFSPLLGSPRPASHSSRASPETSVSWFWESIIKWITSCLGR</sequence>
<gene>
    <name evidence="4" type="ORF">BP5553_08481</name>
</gene>
<dbReference type="Gene3D" id="1.25.40.20">
    <property type="entry name" value="Ankyrin repeat-containing domain"/>
    <property type="match status" value="1"/>
</dbReference>
<keyword evidence="5" id="KW-1185">Reference proteome</keyword>
<evidence type="ECO:0000259" key="2">
    <source>
        <dbReference type="Pfam" id="PF24883"/>
    </source>
</evidence>
<dbReference type="Proteomes" id="UP000254866">
    <property type="component" value="Unassembled WGS sequence"/>
</dbReference>
<evidence type="ECO:0008006" key="6">
    <source>
        <dbReference type="Google" id="ProtNLM"/>
    </source>
</evidence>
<evidence type="ECO:0000313" key="4">
    <source>
        <dbReference type="EMBL" id="RDL33042.1"/>
    </source>
</evidence>